<reference evidence="1 2" key="1">
    <citation type="journal article" date="2020" name="J Geophys Res Biogeosci">
        <title>Magnetotaxis as an Adaptation to Enable Bacterial Shuttling of Microbial Sulfur and Sulfur Cycling Across Aquatic Oxic#Anoxic Interfaces.</title>
        <authorList>
            <person name="Li J."/>
            <person name="Liu P."/>
            <person name="Wang J."/>
            <person name="Roberts A.P."/>
            <person name="Pan Y."/>
        </authorList>
    </citation>
    <scope>NUCLEOTIDE SEQUENCE [LARGE SCALE GENOMIC DNA]</scope>
    <source>
        <strain evidence="1 2">MYR-1_YQ</strain>
    </source>
</reference>
<name>A0ABS6S1V4_9BACT</name>
<evidence type="ECO:0000313" key="1">
    <source>
        <dbReference type="EMBL" id="MBV6342823.1"/>
    </source>
</evidence>
<gene>
    <name evidence="1" type="ORF">HWQ67_14650</name>
</gene>
<evidence type="ECO:0000313" key="2">
    <source>
        <dbReference type="Proteomes" id="UP001196980"/>
    </source>
</evidence>
<dbReference type="Proteomes" id="UP001196980">
    <property type="component" value="Unassembled WGS sequence"/>
</dbReference>
<protein>
    <recommendedName>
        <fullName evidence="3">Transposase</fullName>
    </recommendedName>
</protein>
<comment type="caution">
    <text evidence="1">The sequence shown here is derived from an EMBL/GenBank/DDBJ whole genome shotgun (WGS) entry which is preliminary data.</text>
</comment>
<dbReference type="EMBL" id="JABXWD010000350">
    <property type="protein sequence ID" value="MBV6342823.1"/>
    <property type="molecule type" value="Genomic_DNA"/>
</dbReference>
<sequence length="71" mass="8182">MRQILNESTPLLTWLAECQGFPTGRDMLEFFTLHGWGCRKVGWWLGVSSVTVIMWKRAMGLPRCRAGRKRG</sequence>
<keyword evidence="2" id="KW-1185">Reference proteome</keyword>
<accession>A0ABS6S1V4</accession>
<proteinExistence type="predicted"/>
<organism evidence="1 2">
    <name type="scientific">Candidatus Magnetobacterium casense</name>
    <dbReference type="NCBI Taxonomy" id="1455061"/>
    <lineage>
        <taxon>Bacteria</taxon>
        <taxon>Pseudomonadati</taxon>
        <taxon>Nitrospirota</taxon>
        <taxon>Thermodesulfovibrionia</taxon>
        <taxon>Thermodesulfovibrionales</taxon>
        <taxon>Candidatus Magnetobacteriaceae</taxon>
        <taxon>Candidatus Magnetobacterium</taxon>
    </lineage>
</organism>
<evidence type="ECO:0008006" key="3">
    <source>
        <dbReference type="Google" id="ProtNLM"/>
    </source>
</evidence>
<dbReference type="RefSeq" id="WP_218253435.1">
    <property type="nucleotide sequence ID" value="NZ_JABXWD010000350.1"/>
</dbReference>